<feature type="transmembrane region" description="Helical" evidence="1">
    <location>
        <begin position="98"/>
        <end position="123"/>
    </location>
</feature>
<dbReference type="InParanoid" id="A0A078BB89"/>
<evidence type="ECO:0000313" key="2">
    <source>
        <dbReference type="EMBL" id="CDW90522.1"/>
    </source>
</evidence>
<gene>
    <name evidence="2" type="primary">Contig4931.g5275</name>
    <name evidence="2" type="ORF">STYLEM_19666</name>
</gene>
<feature type="transmembrane region" description="Helical" evidence="1">
    <location>
        <begin position="166"/>
        <end position="185"/>
    </location>
</feature>
<dbReference type="Proteomes" id="UP000039865">
    <property type="component" value="Unassembled WGS sequence"/>
</dbReference>
<keyword evidence="1" id="KW-1133">Transmembrane helix</keyword>
<feature type="transmembrane region" description="Helical" evidence="1">
    <location>
        <begin position="197"/>
        <end position="218"/>
    </location>
</feature>
<feature type="transmembrane region" description="Helical" evidence="1">
    <location>
        <begin position="135"/>
        <end position="154"/>
    </location>
</feature>
<keyword evidence="1" id="KW-0472">Membrane</keyword>
<keyword evidence="3" id="KW-1185">Reference proteome</keyword>
<dbReference type="EMBL" id="CCKQ01018547">
    <property type="protein sequence ID" value="CDW90522.1"/>
    <property type="molecule type" value="Genomic_DNA"/>
</dbReference>
<organism evidence="2 3">
    <name type="scientific">Stylonychia lemnae</name>
    <name type="common">Ciliate</name>
    <dbReference type="NCBI Taxonomy" id="5949"/>
    <lineage>
        <taxon>Eukaryota</taxon>
        <taxon>Sar</taxon>
        <taxon>Alveolata</taxon>
        <taxon>Ciliophora</taxon>
        <taxon>Intramacronucleata</taxon>
        <taxon>Spirotrichea</taxon>
        <taxon>Stichotrichia</taxon>
        <taxon>Sporadotrichida</taxon>
        <taxon>Oxytrichidae</taxon>
        <taxon>Stylonychinae</taxon>
        <taxon>Stylonychia</taxon>
    </lineage>
</organism>
<feature type="transmembrane region" description="Helical" evidence="1">
    <location>
        <begin position="60"/>
        <end position="77"/>
    </location>
</feature>
<evidence type="ECO:0008006" key="4">
    <source>
        <dbReference type="Google" id="ProtNLM"/>
    </source>
</evidence>
<evidence type="ECO:0000256" key="1">
    <source>
        <dbReference type="SAM" id="Phobius"/>
    </source>
</evidence>
<name>A0A078BB89_STYLE</name>
<sequence>MIYHSFAHFEKSSIAKIPDHHLPIIRIVLAVIVFFCMILQGLSNPSGTAIYKRLFTDLEFYATFFAILGLLMAHRASKVPSDKEIVRTVDLMKKKNALIVNSIAIFLNIFCSLIYFVFQPIVYGARDFEASVKDSIFNSIAYSVALFSVLFHFACSRFALLDQDSYYILLVLMFWTAMNLLIQGNGLFFKDIKDDSLLIKTFLASFIMLASMCFYYLLTVTSQYIKGYKEKHEKHNLHDQSHKLIQNYKDQP</sequence>
<accession>A0A078BB89</accession>
<proteinExistence type="predicted"/>
<evidence type="ECO:0000313" key="3">
    <source>
        <dbReference type="Proteomes" id="UP000039865"/>
    </source>
</evidence>
<dbReference type="AlphaFoldDB" id="A0A078BB89"/>
<protein>
    <recommendedName>
        <fullName evidence="4">Transmembrane protein</fullName>
    </recommendedName>
</protein>
<reference evidence="2 3" key="1">
    <citation type="submission" date="2014-06" db="EMBL/GenBank/DDBJ databases">
        <authorList>
            <person name="Swart Estienne"/>
        </authorList>
    </citation>
    <scope>NUCLEOTIDE SEQUENCE [LARGE SCALE GENOMIC DNA]</scope>
    <source>
        <strain evidence="2 3">130c</strain>
    </source>
</reference>
<feature type="transmembrane region" description="Helical" evidence="1">
    <location>
        <begin position="21"/>
        <end position="40"/>
    </location>
</feature>
<keyword evidence="1" id="KW-0812">Transmembrane</keyword>